<evidence type="ECO:0000313" key="10">
    <source>
        <dbReference type="Proteomes" id="UP000588068"/>
    </source>
</evidence>
<keyword evidence="4 8" id="KW-0406">Ion transport</keyword>
<evidence type="ECO:0000256" key="3">
    <source>
        <dbReference type="ARBA" id="ARBA00022781"/>
    </source>
</evidence>
<keyword evidence="3 8" id="KW-0375">Hydrogen ion transport</keyword>
<proteinExistence type="inferred from homology"/>
<gene>
    <name evidence="8" type="primary">atpH</name>
    <name evidence="9" type="ORF">HNQ60_002007</name>
</gene>
<dbReference type="GO" id="GO:0005886">
    <property type="term" value="C:plasma membrane"/>
    <property type="evidence" value="ECO:0007669"/>
    <property type="project" value="UniProtKB-SubCell"/>
</dbReference>
<reference evidence="9 10" key="1">
    <citation type="submission" date="2020-08" db="EMBL/GenBank/DDBJ databases">
        <title>Genomic Encyclopedia of Type Strains, Phase IV (KMG-IV): sequencing the most valuable type-strain genomes for metagenomic binning, comparative biology and taxonomic classification.</title>
        <authorList>
            <person name="Goeker M."/>
        </authorList>
    </citation>
    <scope>NUCLEOTIDE SEQUENCE [LARGE SCALE GENOMIC DNA]</scope>
    <source>
        <strain evidence="9 10">DSM 26723</strain>
    </source>
</reference>
<evidence type="ECO:0000256" key="8">
    <source>
        <dbReference type="HAMAP-Rule" id="MF_01416"/>
    </source>
</evidence>
<organism evidence="9 10">
    <name type="scientific">Povalibacter uvarum</name>
    <dbReference type="NCBI Taxonomy" id="732238"/>
    <lineage>
        <taxon>Bacteria</taxon>
        <taxon>Pseudomonadati</taxon>
        <taxon>Pseudomonadota</taxon>
        <taxon>Gammaproteobacteria</taxon>
        <taxon>Steroidobacterales</taxon>
        <taxon>Steroidobacteraceae</taxon>
        <taxon>Povalibacter</taxon>
    </lineage>
</organism>
<dbReference type="EMBL" id="JACHHZ010000002">
    <property type="protein sequence ID" value="MBB6093129.1"/>
    <property type="molecule type" value="Genomic_DNA"/>
</dbReference>
<dbReference type="PRINTS" id="PR00125">
    <property type="entry name" value="ATPASEDELTA"/>
</dbReference>
<dbReference type="InterPro" id="IPR020781">
    <property type="entry name" value="ATPase_OSCP/d_CS"/>
</dbReference>
<dbReference type="Proteomes" id="UP000588068">
    <property type="component" value="Unassembled WGS sequence"/>
</dbReference>
<dbReference type="SUPFAM" id="SSF47928">
    <property type="entry name" value="N-terminal domain of the delta subunit of the F1F0-ATP synthase"/>
    <property type="match status" value="1"/>
</dbReference>
<dbReference type="Pfam" id="PF00213">
    <property type="entry name" value="OSCP"/>
    <property type="match status" value="1"/>
</dbReference>
<name>A0A841HL89_9GAMM</name>
<evidence type="ECO:0000256" key="1">
    <source>
        <dbReference type="ARBA" id="ARBA00004370"/>
    </source>
</evidence>
<keyword evidence="5 8" id="KW-0472">Membrane</keyword>
<dbReference type="RefSeq" id="WP_184331192.1">
    <property type="nucleotide sequence ID" value="NZ_JACHHZ010000002.1"/>
</dbReference>
<dbReference type="AlphaFoldDB" id="A0A841HL89"/>
<comment type="subcellular location">
    <subcellularLocation>
        <location evidence="8">Cell membrane</location>
        <topology evidence="8">Peripheral membrane protein</topology>
    </subcellularLocation>
    <subcellularLocation>
        <location evidence="1">Membrane</location>
    </subcellularLocation>
</comment>
<evidence type="ECO:0000256" key="2">
    <source>
        <dbReference type="ARBA" id="ARBA00022448"/>
    </source>
</evidence>
<keyword evidence="6 8" id="KW-0139">CF(1)</keyword>
<dbReference type="HAMAP" id="MF_01416">
    <property type="entry name" value="ATP_synth_delta_bact"/>
    <property type="match status" value="1"/>
</dbReference>
<dbReference type="Gene3D" id="1.10.520.20">
    <property type="entry name" value="N-terminal domain of the delta subunit of the F1F0-ATP synthase"/>
    <property type="match status" value="1"/>
</dbReference>
<dbReference type="PROSITE" id="PS00389">
    <property type="entry name" value="ATPASE_DELTA"/>
    <property type="match status" value="1"/>
</dbReference>
<keyword evidence="7 8" id="KW-0066">ATP synthesis</keyword>
<dbReference type="GO" id="GO:0045259">
    <property type="term" value="C:proton-transporting ATP synthase complex"/>
    <property type="evidence" value="ECO:0007669"/>
    <property type="project" value="UniProtKB-KW"/>
</dbReference>
<dbReference type="GO" id="GO:0046933">
    <property type="term" value="F:proton-transporting ATP synthase activity, rotational mechanism"/>
    <property type="evidence" value="ECO:0007669"/>
    <property type="project" value="UniProtKB-UniRule"/>
</dbReference>
<protein>
    <recommendedName>
        <fullName evidence="8">ATP synthase subunit delta</fullName>
    </recommendedName>
    <alternativeName>
        <fullName evidence="8">ATP synthase F(1) sector subunit delta</fullName>
    </alternativeName>
    <alternativeName>
        <fullName evidence="8">F-type ATPase subunit delta</fullName>
        <shortName evidence="8">F-ATPase subunit delta</shortName>
    </alternativeName>
</protein>
<dbReference type="InterPro" id="IPR000711">
    <property type="entry name" value="ATPase_OSCP/dsu"/>
</dbReference>
<dbReference type="NCBIfam" id="TIGR01145">
    <property type="entry name" value="ATP_synt_delta"/>
    <property type="match status" value="1"/>
</dbReference>
<comment type="caution">
    <text evidence="9">The sequence shown here is derived from an EMBL/GenBank/DDBJ whole genome shotgun (WGS) entry which is preliminary data.</text>
</comment>
<dbReference type="PANTHER" id="PTHR11910">
    <property type="entry name" value="ATP SYNTHASE DELTA CHAIN"/>
    <property type="match status" value="1"/>
</dbReference>
<evidence type="ECO:0000256" key="6">
    <source>
        <dbReference type="ARBA" id="ARBA00023196"/>
    </source>
</evidence>
<evidence type="ECO:0000313" key="9">
    <source>
        <dbReference type="EMBL" id="MBB6093129.1"/>
    </source>
</evidence>
<evidence type="ECO:0000256" key="5">
    <source>
        <dbReference type="ARBA" id="ARBA00023136"/>
    </source>
</evidence>
<keyword evidence="2 8" id="KW-0813">Transport</keyword>
<keyword evidence="8" id="KW-1003">Cell membrane</keyword>
<sequence length="178" mass="19202">MAEKVTIARPYARAAFGYAQDQKAFAKWSDLLGKASAVVADPQVARLLSSPRVTPAQLVDLIGEIAGGALDEHGRNFLDTLAQNRRLGFLPEIAAIYETLRAEVENIADVQITSAVALSDVQRDRLAQALRKRMKREVRLHCDVDPSLIAGAIVRSGDLVIDGSLKAGLDRLASSIAQ</sequence>
<evidence type="ECO:0000256" key="4">
    <source>
        <dbReference type="ARBA" id="ARBA00023065"/>
    </source>
</evidence>
<comment type="similarity">
    <text evidence="8">Belongs to the ATPase delta chain family.</text>
</comment>
<comment type="function">
    <text evidence="8">F(1)F(0) ATP synthase produces ATP from ADP in the presence of a proton or sodium gradient. F-type ATPases consist of two structural domains, F(1) containing the extramembraneous catalytic core and F(0) containing the membrane proton channel, linked together by a central stalk and a peripheral stalk. During catalysis, ATP synthesis in the catalytic domain of F(1) is coupled via a rotary mechanism of the central stalk subunits to proton translocation.</text>
</comment>
<dbReference type="InterPro" id="IPR026015">
    <property type="entry name" value="ATP_synth_OSCP/delta_N_sf"/>
</dbReference>
<accession>A0A841HL89</accession>
<comment type="function">
    <text evidence="8">This protein is part of the stalk that links CF(0) to CF(1). It either transmits conformational changes from CF(0) to CF(1) or is implicated in proton conduction.</text>
</comment>
<dbReference type="NCBIfam" id="NF004402">
    <property type="entry name" value="PRK05758.2-2"/>
    <property type="match status" value="1"/>
</dbReference>
<evidence type="ECO:0000256" key="7">
    <source>
        <dbReference type="ARBA" id="ARBA00023310"/>
    </source>
</evidence>
<keyword evidence="10" id="KW-1185">Reference proteome</keyword>